<comment type="caution">
    <text evidence="1">The sequence shown here is derived from an EMBL/GenBank/DDBJ whole genome shotgun (WGS) entry which is preliminary data.</text>
</comment>
<dbReference type="OrthoDB" id="10375975at2759"/>
<evidence type="ECO:0000313" key="2">
    <source>
        <dbReference type="Proteomes" id="UP000439903"/>
    </source>
</evidence>
<dbReference type="EMBL" id="WTPW01000016">
    <property type="protein sequence ID" value="KAF0559604.1"/>
    <property type="molecule type" value="Genomic_DNA"/>
</dbReference>
<protein>
    <submittedName>
        <fullName evidence="1">Uncharacterized protein</fullName>
    </submittedName>
</protein>
<name>A0A8H4B4P7_GIGMA</name>
<evidence type="ECO:0000313" key="1">
    <source>
        <dbReference type="EMBL" id="KAF0559604.1"/>
    </source>
</evidence>
<reference evidence="1 2" key="1">
    <citation type="journal article" date="2019" name="Environ. Microbiol.">
        <title>At the nexus of three kingdoms: the genome of the mycorrhizal fungus Gigaspora margarita provides insights into plant, endobacterial and fungal interactions.</title>
        <authorList>
            <person name="Venice F."/>
            <person name="Ghignone S."/>
            <person name="Salvioli di Fossalunga A."/>
            <person name="Amselem J."/>
            <person name="Novero M."/>
            <person name="Xianan X."/>
            <person name="Sedzielewska Toro K."/>
            <person name="Morin E."/>
            <person name="Lipzen A."/>
            <person name="Grigoriev I.V."/>
            <person name="Henrissat B."/>
            <person name="Martin F.M."/>
            <person name="Bonfante P."/>
        </authorList>
    </citation>
    <scope>NUCLEOTIDE SEQUENCE [LARGE SCALE GENOMIC DNA]</scope>
    <source>
        <strain evidence="1 2">BEG34</strain>
    </source>
</reference>
<sequence>MLQNYLVYASQNHPLAKLWDIYDEHVPEWLEFERYLIDLDDILRPILEEESFISSFGGTYINIFNETITVNTVDFSKVDELLALPEINPYNNSLHSKKQIFL</sequence>
<keyword evidence="2" id="KW-1185">Reference proteome</keyword>
<gene>
    <name evidence="1" type="ORF">F8M41_005296</name>
</gene>
<dbReference type="Proteomes" id="UP000439903">
    <property type="component" value="Unassembled WGS sequence"/>
</dbReference>
<accession>A0A8H4B4P7</accession>
<dbReference type="AlphaFoldDB" id="A0A8H4B4P7"/>
<proteinExistence type="predicted"/>
<organism evidence="1 2">
    <name type="scientific">Gigaspora margarita</name>
    <dbReference type="NCBI Taxonomy" id="4874"/>
    <lineage>
        <taxon>Eukaryota</taxon>
        <taxon>Fungi</taxon>
        <taxon>Fungi incertae sedis</taxon>
        <taxon>Mucoromycota</taxon>
        <taxon>Glomeromycotina</taxon>
        <taxon>Glomeromycetes</taxon>
        <taxon>Diversisporales</taxon>
        <taxon>Gigasporaceae</taxon>
        <taxon>Gigaspora</taxon>
    </lineage>
</organism>